<accession>A0A1C4H265</accession>
<organism evidence="2 3">
    <name type="scientific">Bifidobacterium commune</name>
    <dbReference type="NCBI Taxonomy" id="1505727"/>
    <lineage>
        <taxon>Bacteria</taxon>
        <taxon>Bacillati</taxon>
        <taxon>Actinomycetota</taxon>
        <taxon>Actinomycetes</taxon>
        <taxon>Bifidobacteriales</taxon>
        <taxon>Bifidobacteriaceae</taxon>
        <taxon>Bifidobacterium</taxon>
    </lineage>
</organism>
<dbReference type="RefSeq" id="WP_091847221.1">
    <property type="nucleotide sequence ID" value="NZ_FMBL01000001.1"/>
</dbReference>
<keyword evidence="3" id="KW-1185">Reference proteome</keyword>
<dbReference type="Gene3D" id="3.40.50.1110">
    <property type="entry name" value="SGNH hydrolase"/>
    <property type="match status" value="1"/>
</dbReference>
<evidence type="ECO:0000313" key="2">
    <source>
        <dbReference type="EMBL" id="SCC78670.1"/>
    </source>
</evidence>
<dbReference type="OrthoDB" id="9804395at2"/>
<dbReference type="Pfam" id="PF13472">
    <property type="entry name" value="Lipase_GDSL_2"/>
    <property type="match status" value="1"/>
</dbReference>
<dbReference type="SUPFAM" id="SSF52266">
    <property type="entry name" value="SGNH hydrolase"/>
    <property type="match status" value="1"/>
</dbReference>
<feature type="domain" description="SGNH hydrolase-type esterase" evidence="1">
    <location>
        <begin position="56"/>
        <end position="231"/>
    </location>
</feature>
<dbReference type="STRING" id="1505727.GA0061077_0368"/>
<evidence type="ECO:0000259" key="1">
    <source>
        <dbReference type="Pfam" id="PF13472"/>
    </source>
</evidence>
<reference evidence="3" key="1">
    <citation type="submission" date="2016-08" db="EMBL/GenBank/DDBJ databases">
        <authorList>
            <person name="Varghese N."/>
            <person name="Submissions Spin"/>
        </authorList>
    </citation>
    <scope>NUCLEOTIDE SEQUENCE [LARGE SCALE GENOMIC DNA]</scope>
    <source>
        <strain evidence="3">R-52791</strain>
    </source>
</reference>
<dbReference type="AlphaFoldDB" id="A0A1C4H265"/>
<protein>
    <submittedName>
        <fullName evidence="2">Lysophospholipase L1</fullName>
    </submittedName>
</protein>
<dbReference type="InterPro" id="IPR036514">
    <property type="entry name" value="SGNH_hydro_sf"/>
</dbReference>
<proteinExistence type="predicted"/>
<name>A0A1C4H265_9BIFI</name>
<dbReference type="EMBL" id="FMBL01000001">
    <property type="protein sequence ID" value="SCC78670.1"/>
    <property type="molecule type" value="Genomic_DNA"/>
</dbReference>
<gene>
    <name evidence="2" type="ORF">GA0061077_0368</name>
</gene>
<sequence>MTLGFANPVAALEAIWAKRTVNLAEPPVGEPSGTETFTGDDTGKATRLPALTMCTVGDSMVAGCGTDDQQEGLVPNLAKGFAQSLKRDVKWEAHGKLGATMRRVRYRMLPELLSTGNRYDFFMICAGSNDIMANRTLDEWRDDLSGVLEQSQLLSDYVVVLGPGQMQHEPSLGRVLRRALEHEMDEQALESQRVCDEYNVSYVNMVHEDVHADEPGFFSFDRFHPSAEGYRYMAQGVVAKLGTSFMRDEE</sequence>
<dbReference type="Proteomes" id="UP000242610">
    <property type="component" value="Unassembled WGS sequence"/>
</dbReference>
<dbReference type="InterPro" id="IPR013830">
    <property type="entry name" value="SGNH_hydro"/>
</dbReference>
<evidence type="ECO:0000313" key="3">
    <source>
        <dbReference type="Proteomes" id="UP000242610"/>
    </source>
</evidence>